<dbReference type="InterPro" id="IPR015943">
    <property type="entry name" value="WD40/YVTN_repeat-like_dom_sf"/>
</dbReference>
<dbReference type="InterPro" id="IPR046985">
    <property type="entry name" value="IP5"/>
</dbReference>
<name>A0A2T0FGV0_9ASCO</name>
<dbReference type="RefSeq" id="XP_024664161.1">
    <property type="nucleotide sequence ID" value="XM_024808393.1"/>
</dbReference>
<organism evidence="4 5">
    <name type="scientific">Wickerhamiella sorbophila</name>
    <dbReference type="NCBI Taxonomy" id="45607"/>
    <lineage>
        <taxon>Eukaryota</taxon>
        <taxon>Fungi</taxon>
        <taxon>Dikarya</taxon>
        <taxon>Ascomycota</taxon>
        <taxon>Saccharomycotina</taxon>
        <taxon>Dipodascomycetes</taxon>
        <taxon>Dipodascales</taxon>
        <taxon>Trichomonascaceae</taxon>
        <taxon>Wickerhamiella</taxon>
    </lineage>
</organism>
<dbReference type="SUPFAM" id="SSF50998">
    <property type="entry name" value="Quinoprotein alcohol dehydrogenase-like"/>
    <property type="match status" value="1"/>
</dbReference>
<feature type="compositionally biased region" description="Basic and acidic residues" evidence="2">
    <location>
        <begin position="1"/>
        <end position="12"/>
    </location>
</feature>
<dbReference type="Gene3D" id="3.60.10.10">
    <property type="entry name" value="Endonuclease/exonuclease/phosphatase"/>
    <property type="match status" value="1"/>
</dbReference>
<protein>
    <submittedName>
        <fullName evidence="4">Putative inositol polyphosphate 5-phosphatase C9G1.10c</fullName>
    </submittedName>
</protein>
<keyword evidence="5" id="KW-1185">Reference proteome</keyword>
<dbReference type="Gene3D" id="2.130.10.10">
    <property type="entry name" value="YVTN repeat-like/Quinoprotein amine dehydrogenase"/>
    <property type="match status" value="1"/>
</dbReference>
<dbReference type="SUPFAM" id="SSF56219">
    <property type="entry name" value="DNase I-like"/>
    <property type="match status" value="1"/>
</dbReference>
<dbReference type="PANTHER" id="PTHR11200:SF240">
    <property type="entry name" value="INOSITOL POLYPHOSPHATE 5-PHOSPHATASE C9G1.10C-RELATED"/>
    <property type="match status" value="1"/>
</dbReference>
<dbReference type="PANTHER" id="PTHR11200">
    <property type="entry name" value="INOSITOL 5-PHOSPHATASE"/>
    <property type="match status" value="1"/>
</dbReference>
<dbReference type="InterPro" id="IPR000300">
    <property type="entry name" value="IPPc"/>
</dbReference>
<dbReference type="InterPro" id="IPR011047">
    <property type="entry name" value="Quinoprotein_ADH-like_sf"/>
</dbReference>
<feature type="region of interest" description="Disordered" evidence="2">
    <location>
        <begin position="1"/>
        <end position="180"/>
    </location>
</feature>
<dbReference type="Pfam" id="PF22669">
    <property type="entry name" value="Exo_endo_phos2"/>
    <property type="match status" value="1"/>
</dbReference>
<dbReference type="EMBL" id="NDIQ01000021">
    <property type="protein sequence ID" value="PRT54216.1"/>
    <property type="molecule type" value="Genomic_DNA"/>
</dbReference>
<feature type="compositionally biased region" description="Pro residues" evidence="2">
    <location>
        <begin position="139"/>
        <end position="175"/>
    </location>
</feature>
<dbReference type="PROSITE" id="PS50082">
    <property type="entry name" value="WD_REPEATS_2"/>
    <property type="match status" value="1"/>
</dbReference>
<feature type="compositionally biased region" description="Low complexity" evidence="2">
    <location>
        <begin position="36"/>
        <end position="63"/>
    </location>
</feature>
<evidence type="ECO:0000313" key="5">
    <source>
        <dbReference type="Proteomes" id="UP000238350"/>
    </source>
</evidence>
<gene>
    <name evidence="4" type="ORF">B9G98_01836</name>
</gene>
<dbReference type="GO" id="GO:0046856">
    <property type="term" value="P:phosphatidylinositol dephosphorylation"/>
    <property type="evidence" value="ECO:0007669"/>
    <property type="project" value="InterPro"/>
</dbReference>
<dbReference type="GO" id="GO:0004439">
    <property type="term" value="F:phosphatidylinositol-4,5-bisphosphate 5-phosphatase activity"/>
    <property type="evidence" value="ECO:0007669"/>
    <property type="project" value="TreeGrafter"/>
</dbReference>
<accession>A0A2T0FGV0</accession>
<evidence type="ECO:0000259" key="3">
    <source>
        <dbReference type="SMART" id="SM00128"/>
    </source>
</evidence>
<dbReference type="Proteomes" id="UP000238350">
    <property type="component" value="Unassembled WGS sequence"/>
</dbReference>
<dbReference type="InterPro" id="IPR036691">
    <property type="entry name" value="Endo/exonu/phosph_ase_sf"/>
</dbReference>
<dbReference type="SMART" id="SM00320">
    <property type="entry name" value="WD40"/>
    <property type="match status" value="2"/>
</dbReference>
<evidence type="ECO:0000256" key="2">
    <source>
        <dbReference type="SAM" id="MobiDB-lite"/>
    </source>
</evidence>
<comment type="caution">
    <text evidence="4">The sequence shown here is derived from an EMBL/GenBank/DDBJ whole genome shotgun (WGS) entry which is preliminary data.</text>
</comment>
<sequence length="817" mass="90617">MSERLNAEEKTTRTPPPIPAKPKDLKAVVLKKRAQSFSPVPSRVPSSTASEAASSTESIALSEKPVRKQPEHYYGKQSGTVEQLASPEPESTETARSASAAPPLPPRIPSRTPSYYGQPVANPPPNPTEVYPDYQVSPSPAPAPPMAQEPVPRPLPPQPQPAAAPPQPMMPPPPSRNQASTPEKLILRTKTVNSWPPAAGGPPISVKRGLTSLSIDQDYICAGGGSCAIYNAHTLETVWSKSTDKVVSSVQVGNEVWLGMRDGRICIVDPNLSGYVEENGKHHRRPISHMWYDDGYVLALSIDGKLSVWNPNDLSRPHQVHRVISTFKYATYKSPYLWVMKNRQAYVHDPLLLRGGFQVLPHAIEYGERSSSTVGEYSCGCAGGIDEPTVLGHNDGTISVYRNFTLTATVTLGYSGVLSIVKAGPYYWIGLRTGSILVVDLIEHDATLLKEWKAHSGPVTMLVASEEAELVLSGSTNDSVGVWESGLRQDMRALENQKQLDETAAFKDLKVQIFTWNVGCAKPNDVNEHVFWRELSSKYPADIIVFGFQEVVELDNKSKTAKNLIKIEDDMEHEHKAWRRFLSQLLEEEYELAADRALVGLYSCVFISQKLVASVKNVTTNVVKTGFGGLHGNKGATVICMDIFDSTLSFVNVHLAAGQSSTLQRNKDAETIVSGGEEHERHAKLRPLDHEYCFFFGDTNYRINTVRENAIKLIQSKSWDKLFAYDQLGRQLTKNPRFVLAGFHETPIQFPPTYKFDVGSNRYDSSDKQRVPSWCDRILYRGSSVEPVVYDSLEAYDSDHRPVMCNLKIKAKLYLTK</sequence>
<evidence type="ECO:0000313" key="4">
    <source>
        <dbReference type="EMBL" id="PRT54216.1"/>
    </source>
</evidence>
<reference evidence="4 5" key="1">
    <citation type="submission" date="2017-04" db="EMBL/GenBank/DDBJ databases">
        <title>Genome sequencing of [Candida] sorbophila.</title>
        <authorList>
            <person name="Ahn J.O."/>
        </authorList>
    </citation>
    <scope>NUCLEOTIDE SEQUENCE [LARGE SCALE GENOMIC DNA]</scope>
    <source>
        <strain evidence="4 5">DS02</strain>
    </source>
</reference>
<feature type="compositionally biased region" description="Basic and acidic residues" evidence="2">
    <location>
        <begin position="64"/>
        <end position="74"/>
    </location>
</feature>
<dbReference type="InterPro" id="IPR001680">
    <property type="entry name" value="WD40_rpt"/>
</dbReference>
<proteinExistence type="predicted"/>
<dbReference type="STRING" id="45607.A0A2T0FGV0"/>
<evidence type="ECO:0000256" key="1">
    <source>
        <dbReference type="PROSITE-ProRule" id="PRU00221"/>
    </source>
</evidence>
<feature type="repeat" description="WD" evidence="1">
    <location>
        <begin position="452"/>
        <end position="484"/>
    </location>
</feature>
<dbReference type="GeneID" id="36515584"/>
<dbReference type="SMART" id="SM00128">
    <property type="entry name" value="IPPc"/>
    <property type="match status" value="1"/>
</dbReference>
<keyword evidence="1" id="KW-0853">WD repeat</keyword>
<dbReference type="AlphaFoldDB" id="A0A2T0FGV0"/>
<dbReference type="OrthoDB" id="2248459at2759"/>
<feature type="domain" description="Inositol polyphosphate-related phosphatase" evidence="3">
    <location>
        <begin position="507"/>
        <end position="816"/>
    </location>
</feature>
<feature type="compositionally biased region" description="Low complexity" evidence="2">
    <location>
        <begin position="88"/>
        <end position="101"/>
    </location>
</feature>